<evidence type="ECO:0000313" key="1">
    <source>
        <dbReference type="EMBL" id="SFR45191.1"/>
    </source>
</evidence>
<dbReference type="InterPro" id="IPR029063">
    <property type="entry name" value="SAM-dependent_MTases_sf"/>
</dbReference>
<name>A0A1I6GSY4_9RHOB</name>
<sequence>MASASFWDKAARKYAARPVPSETAYQETLARTRNYLSAQDHLLEIGCGTGSTALLLAPFVAKITATDISGAMLEIAEAKREAGTPANIRFLQVPAMKPLADAPFDAICAFSILHLLDDLPASLDHLYGQLKPGGYLISKTACIGEMNRAIPVVIRVMQMFKKAPFVNSFTVGELEKSIARAGFELVETGYFGKNRSARFVVARRPA</sequence>
<dbReference type="OrthoDB" id="9765084at2"/>
<keyword evidence="1" id="KW-0489">Methyltransferase</keyword>
<accession>A0A1I6GSY4</accession>
<dbReference type="GO" id="GO:0008757">
    <property type="term" value="F:S-adenosylmethionine-dependent methyltransferase activity"/>
    <property type="evidence" value="ECO:0007669"/>
    <property type="project" value="InterPro"/>
</dbReference>
<keyword evidence="1" id="KW-0808">Transferase</keyword>
<dbReference type="AlphaFoldDB" id="A0A1I6GSY4"/>
<dbReference type="EMBL" id="FOYP01000001">
    <property type="protein sequence ID" value="SFR45191.1"/>
    <property type="molecule type" value="Genomic_DNA"/>
</dbReference>
<dbReference type="PANTHER" id="PTHR43861:SF1">
    <property type="entry name" value="TRANS-ACONITATE 2-METHYLTRANSFERASE"/>
    <property type="match status" value="1"/>
</dbReference>
<dbReference type="GO" id="GO:0032259">
    <property type="term" value="P:methylation"/>
    <property type="evidence" value="ECO:0007669"/>
    <property type="project" value="UniProtKB-KW"/>
</dbReference>
<dbReference type="STRING" id="390270.SAMN04488005_2113"/>
<dbReference type="Pfam" id="PF13489">
    <property type="entry name" value="Methyltransf_23"/>
    <property type="match status" value="1"/>
</dbReference>
<dbReference type="Gene3D" id="3.40.50.150">
    <property type="entry name" value="Vaccinia Virus protein VP39"/>
    <property type="match status" value="1"/>
</dbReference>
<dbReference type="Proteomes" id="UP000199478">
    <property type="component" value="Unassembled WGS sequence"/>
</dbReference>
<gene>
    <name evidence="1" type="ORF">SAMN04488005_2113</name>
</gene>
<protein>
    <submittedName>
        <fullName evidence="1">Methyltransferase domain-containing protein</fullName>
    </submittedName>
</protein>
<reference evidence="2" key="1">
    <citation type="submission" date="2016-10" db="EMBL/GenBank/DDBJ databases">
        <authorList>
            <person name="Varghese N."/>
            <person name="Submissions S."/>
        </authorList>
    </citation>
    <scope>NUCLEOTIDE SEQUENCE [LARGE SCALE GENOMIC DNA]</scope>
    <source>
        <strain evidence="2">DSM 26879</strain>
    </source>
</reference>
<dbReference type="PANTHER" id="PTHR43861">
    <property type="entry name" value="TRANS-ACONITATE 2-METHYLTRANSFERASE-RELATED"/>
    <property type="match status" value="1"/>
</dbReference>
<evidence type="ECO:0000313" key="2">
    <source>
        <dbReference type="Proteomes" id="UP000199478"/>
    </source>
</evidence>
<dbReference type="SUPFAM" id="SSF53335">
    <property type="entry name" value="S-adenosyl-L-methionine-dependent methyltransferases"/>
    <property type="match status" value="1"/>
</dbReference>
<keyword evidence="2" id="KW-1185">Reference proteome</keyword>
<organism evidence="1 2">
    <name type="scientific">Yoonia tamlensis</name>
    <dbReference type="NCBI Taxonomy" id="390270"/>
    <lineage>
        <taxon>Bacteria</taxon>
        <taxon>Pseudomonadati</taxon>
        <taxon>Pseudomonadota</taxon>
        <taxon>Alphaproteobacteria</taxon>
        <taxon>Rhodobacterales</taxon>
        <taxon>Paracoccaceae</taxon>
        <taxon>Yoonia</taxon>
    </lineage>
</organism>
<proteinExistence type="predicted"/>
<dbReference type="RefSeq" id="WP_090200567.1">
    <property type="nucleotide sequence ID" value="NZ_FOYP01000001.1"/>
</dbReference>
<dbReference type="CDD" id="cd02440">
    <property type="entry name" value="AdoMet_MTases"/>
    <property type="match status" value="1"/>
</dbReference>